<dbReference type="Proteomes" id="UP000825009">
    <property type="component" value="Chromosome"/>
</dbReference>
<dbReference type="SMART" id="SM01034">
    <property type="entry name" value="BLUF"/>
    <property type="match status" value="1"/>
</dbReference>
<dbReference type="InterPro" id="IPR007024">
    <property type="entry name" value="BLUF_domain"/>
</dbReference>
<dbReference type="RefSeq" id="WP_219004896.1">
    <property type="nucleotide sequence ID" value="NZ_CP079194.1"/>
</dbReference>
<accession>A0A8F6TZY7</accession>
<dbReference type="EMBL" id="CP079194">
    <property type="protein sequence ID" value="QXT41239.1"/>
    <property type="molecule type" value="Genomic_DNA"/>
</dbReference>
<dbReference type="Pfam" id="PF04940">
    <property type="entry name" value="BLUF"/>
    <property type="match status" value="1"/>
</dbReference>
<organism evidence="2 3">
    <name type="scientific">Gymnodinialimonas ceratoperidinii</name>
    <dbReference type="NCBI Taxonomy" id="2856823"/>
    <lineage>
        <taxon>Bacteria</taxon>
        <taxon>Pseudomonadati</taxon>
        <taxon>Pseudomonadota</taxon>
        <taxon>Alphaproteobacteria</taxon>
        <taxon>Rhodobacterales</taxon>
        <taxon>Paracoccaceae</taxon>
        <taxon>Gymnodinialimonas</taxon>
    </lineage>
</organism>
<name>A0A8F6TZY7_9RHOB</name>
<sequence>MYRVTFTSRASSRFGRETLTAINAVSRRNNLKLAVSGLLVFHDRRFFQVLEGEEAVLSTLMARIAIDPRHVGLNIVHHGASKQRAFASWRLCCACASAEETPYAGAVALQDLIPSNSRWRGRDPQVRQQVRSFLAGLAELPARATG</sequence>
<dbReference type="AlphaFoldDB" id="A0A8F6TZY7"/>
<dbReference type="GO" id="GO:0009882">
    <property type="term" value="F:blue light photoreceptor activity"/>
    <property type="evidence" value="ECO:0007669"/>
    <property type="project" value="InterPro"/>
</dbReference>
<proteinExistence type="predicted"/>
<reference evidence="2 3" key="1">
    <citation type="submission" date="2021-07" db="EMBL/GenBank/DDBJ databases">
        <title>A novel Jannaschia species isolated from marine dinoflagellate Ceratoperidinium margalefii.</title>
        <authorList>
            <person name="Jiang Y."/>
            <person name="Li Z."/>
        </authorList>
    </citation>
    <scope>NUCLEOTIDE SEQUENCE [LARGE SCALE GENOMIC DNA]</scope>
    <source>
        <strain evidence="2 3">J12C1-MA-4</strain>
    </source>
</reference>
<dbReference type="GO" id="GO:0071949">
    <property type="term" value="F:FAD binding"/>
    <property type="evidence" value="ECO:0007669"/>
    <property type="project" value="InterPro"/>
</dbReference>
<feature type="domain" description="BLUF" evidence="1">
    <location>
        <begin position="1"/>
        <end position="92"/>
    </location>
</feature>
<protein>
    <submittedName>
        <fullName evidence="2">BLUF domain-containing protein</fullName>
    </submittedName>
</protein>
<evidence type="ECO:0000259" key="1">
    <source>
        <dbReference type="PROSITE" id="PS50925"/>
    </source>
</evidence>
<dbReference type="PROSITE" id="PS50925">
    <property type="entry name" value="BLUF"/>
    <property type="match status" value="1"/>
</dbReference>
<keyword evidence="3" id="KW-1185">Reference proteome</keyword>
<dbReference type="KEGG" id="gce:KYE46_08530"/>
<evidence type="ECO:0000313" key="3">
    <source>
        <dbReference type="Proteomes" id="UP000825009"/>
    </source>
</evidence>
<gene>
    <name evidence="2" type="ORF">KYE46_08530</name>
</gene>
<evidence type="ECO:0000313" key="2">
    <source>
        <dbReference type="EMBL" id="QXT41239.1"/>
    </source>
</evidence>